<organism evidence="2">
    <name type="scientific">uncultured Segetibacter sp</name>
    <dbReference type="NCBI Taxonomy" id="481133"/>
    <lineage>
        <taxon>Bacteria</taxon>
        <taxon>Pseudomonadati</taxon>
        <taxon>Bacteroidota</taxon>
        <taxon>Chitinophagia</taxon>
        <taxon>Chitinophagales</taxon>
        <taxon>Chitinophagaceae</taxon>
        <taxon>Segetibacter</taxon>
        <taxon>environmental samples</taxon>
    </lineage>
</organism>
<name>A0A6J4SKG6_9BACT</name>
<proteinExistence type="predicted"/>
<evidence type="ECO:0000256" key="1">
    <source>
        <dbReference type="SAM" id="MobiDB-lite"/>
    </source>
</evidence>
<sequence>MSLFLPFASSKVCCVGLLKMRNTKTTKRSAKTTKRSASTKEQQFQI</sequence>
<dbReference type="EMBL" id="CADCVN010000761">
    <property type="protein sequence ID" value="CAA9501021.1"/>
    <property type="molecule type" value="Genomic_DNA"/>
</dbReference>
<protein>
    <submittedName>
        <fullName evidence="2">Uncharacterized protein</fullName>
    </submittedName>
</protein>
<accession>A0A6J4SKG6</accession>
<reference evidence="2" key="1">
    <citation type="submission" date="2020-02" db="EMBL/GenBank/DDBJ databases">
        <authorList>
            <person name="Meier V. D."/>
        </authorList>
    </citation>
    <scope>NUCLEOTIDE SEQUENCE</scope>
    <source>
        <strain evidence="2">AVDCRST_MAG96</strain>
    </source>
</reference>
<gene>
    <name evidence="2" type="ORF">AVDCRST_MAG96-1973</name>
</gene>
<evidence type="ECO:0000313" key="2">
    <source>
        <dbReference type="EMBL" id="CAA9501021.1"/>
    </source>
</evidence>
<feature type="region of interest" description="Disordered" evidence="1">
    <location>
        <begin position="24"/>
        <end position="46"/>
    </location>
</feature>
<feature type="compositionally biased region" description="Basic residues" evidence="1">
    <location>
        <begin position="24"/>
        <end position="34"/>
    </location>
</feature>
<dbReference type="AlphaFoldDB" id="A0A6J4SKG6"/>